<dbReference type="AlphaFoldDB" id="A0A182T005"/>
<accession>A0A182T005</accession>
<feature type="region of interest" description="Disordered" evidence="1">
    <location>
        <begin position="153"/>
        <end position="176"/>
    </location>
</feature>
<evidence type="ECO:0000313" key="2">
    <source>
        <dbReference type="EnsemblMetazoa" id="AMAM016837-PA"/>
    </source>
</evidence>
<feature type="region of interest" description="Disordered" evidence="1">
    <location>
        <begin position="343"/>
        <end position="383"/>
    </location>
</feature>
<evidence type="ECO:0000256" key="1">
    <source>
        <dbReference type="SAM" id="MobiDB-lite"/>
    </source>
</evidence>
<feature type="compositionally biased region" description="Acidic residues" evidence="1">
    <location>
        <begin position="42"/>
        <end position="53"/>
    </location>
</feature>
<feature type="compositionally biased region" description="Acidic residues" evidence="1">
    <location>
        <begin position="61"/>
        <end position="72"/>
    </location>
</feature>
<dbReference type="Proteomes" id="UP000075901">
    <property type="component" value="Unassembled WGS sequence"/>
</dbReference>
<organism evidence="2 3">
    <name type="scientific">Anopheles maculatus</name>
    <dbReference type="NCBI Taxonomy" id="74869"/>
    <lineage>
        <taxon>Eukaryota</taxon>
        <taxon>Metazoa</taxon>
        <taxon>Ecdysozoa</taxon>
        <taxon>Arthropoda</taxon>
        <taxon>Hexapoda</taxon>
        <taxon>Insecta</taxon>
        <taxon>Pterygota</taxon>
        <taxon>Neoptera</taxon>
        <taxon>Endopterygota</taxon>
        <taxon>Diptera</taxon>
        <taxon>Nematocera</taxon>
        <taxon>Culicoidea</taxon>
        <taxon>Culicidae</taxon>
        <taxon>Anophelinae</taxon>
        <taxon>Anopheles</taxon>
        <taxon>Anopheles maculatus group</taxon>
    </lineage>
</organism>
<feature type="compositionally biased region" description="Acidic residues" evidence="1">
    <location>
        <begin position="86"/>
        <end position="95"/>
    </location>
</feature>
<feature type="compositionally biased region" description="Basic and acidic residues" evidence="1">
    <location>
        <begin position="371"/>
        <end position="383"/>
    </location>
</feature>
<protein>
    <submittedName>
        <fullName evidence="2">Uncharacterized protein</fullName>
    </submittedName>
</protein>
<feature type="region of interest" description="Disordered" evidence="1">
    <location>
        <begin position="42"/>
        <end position="95"/>
    </location>
</feature>
<dbReference type="EnsemblMetazoa" id="AMAM016837-RA">
    <property type="protein sequence ID" value="AMAM016837-PA"/>
    <property type="gene ID" value="AMAM016837"/>
</dbReference>
<dbReference type="VEuPathDB" id="VectorBase:AMAM016837"/>
<evidence type="ECO:0000313" key="3">
    <source>
        <dbReference type="Proteomes" id="UP000075901"/>
    </source>
</evidence>
<reference evidence="3" key="1">
    <citation type="submission" date="2013-09" db="EMBL/GenBank/DDBJ databases">
        <title>The Genome Sequence of Anopheles maculatus species B.</title>
        <authorList>
            <consortium name="The Broad Institute Genomics Platform"/>
            <person name="Neafsey D.E."/>
            <person name="Besansky N."/>
            <person name="Howell P."/>
            <person name="Walton C."/>
            <person name="Young S.K."/>
            <person name="Zeng Q."/>
            <person name="Gargeya S."/>
            <person name="Fitzgerald M."/>
            <person name="Haas B."/>
            <person name="Abouelleil A."/>
            <person name="Allen A.W."/>
            <person name="Alvarado L."/>
            <person name="Arachchi H.M."/>
            <person name="Berlin A.M."/>
            <person name="Chapman S.B."/>
            <person name="Gainer-Dewar J."/>
            <person name="Goldberg J."/>
            <person name="Griggs A."/>
            <person name="Gujja S."/>
            <person name="Hansen M."/>
            <person name="Howarth C."/>
            <person name="Imamovic A."/>
            <person name="Ireland A."/>
            <person name="Larimer J."/>
            <person name="McCowan C."/>
            <person name="Murphy C."/>
            <person name="Pearson M."/>
            <person name="Poon T.W."/>
            <person name="Priest M."/>
            <person name="Roberts A."/>
            <person name="Saif S."/>
            <person name="Shea T."/>
            <person name="Sisk P."/>
            <person name="Sykes S."/>
            <person name="Wortman J."/>
            <person name="Nusbaum C."/>
            <person name="Birren B."/>
        </authorList>
    </citation>
    <scope>NUCLEOTIDE SEQUENCE [LARGE SCALE GENOMIC DNA]</scope>
    <source>
        <strain evidence="3">maculatus3</strain>
    </source>
</reference>
<proteinExistence type="predicted"/>
<keyword evidence="3" id="KW-1185">Reference proteome</keyword>
<sequence>MVFESLNGIDEAAKPLSVQEAEVLVSEEATIAPLVNIEELVEPTDDDIPEDMVVDQFVSGDIEEEDDEEEAAVESSPDPAPIDTEQPGESDPDVNVDIPEDMVFGALIDTNEESDDTATEAPWLGAETETHSNATQDIPEDMVLAALVDTTEPAPYDFSDDKYANAPTDEIEGRRNNNRRRQQIKLQQQQPQQQVPVVIIQQSTTLTEVTQSPTILNEQIERAARELIAIELDKFLLLVEELSGVDGVSQEFDRTDRTRMIGWVNQGFSPTIGLDQRDLVKALFKLLNTKELSRGRVDLLAALEFLQSQLENEAREEKIAPKEAEPKEDDYFARYYGVNGEAVEDTLRNETPDPVVLEESDVTPTDTGVEEDLKSESKADFER</sequence>
<name>A0A182T005_9DIPT</name>
<reference evidence="2" key="2">
    <citation type="submission" date="2020-05" db="UniProtKB">
        <authorList>
            <consortium name="EnsemblMetazoa"/>
        </authorList>
    </citation>
    <scope>IDENTIFICATION</scope>
    <source>
        <strain evidence="2">maculatus3</strain>
    </source>
</reference>